<dbReference type="Gene3D" id="2.60.34.10">
    <property type="entry name" value="Substrate Binding Domain Of DNAk, Chain A, domain 1"/>
    <property type="match status" value="1"/>
</dbReference>
<keyword evidence="6" id="KW-0472">Membrane</keyword>
<dbReference type="NCBIfam" id="NF001413">
    <property type="entry name" value="PRK00290.1"/>
    <property type="match status" value="1"/>
</dbReference>
<dbReference type="InterPro" id="IPR013126">
    <property type="entry name" value="Hsp_70_fam"/>
</dbReference>
<evidence type="ECO:0000256" key="5">
    <source>
        <dbReference type="SAM" id="MobiDB-lite"/>
    </source>
</evidence>
<evidence type="ECO:0000256" key="2">
    <source>
        <dbReference type="ARBA" id="ARBA00022741"/>
    </source>
</evidence>
<dbReference type="SUPFAM" id="SSF100920">
    <property type="entry name" value="Heat shock protein 70kD (HSP70), peptide-binding domain"/>
    <property type="match status" value="1"/>
</dbReference>
<dbReference type="OMA" id="CTGYLCG"/>
<dbReference type="VEuPathDB" id="AmoebaDB:FDP41_005174"/>
<dbReference type="Gene3D" id="1.20.1270.10">
    <property type="match status" value="1"/>
</dbReference>
<dbReference type="AlphaFoldDB" id="A0A6A5BFU8"/>
<dbReference type="SUPFAM" id="SSF100934">
    <property type="entry name" value="Heat shock protein 70kD (HSP70), C-terminal subdomain"/>
    <property type="match status" value="1"/>
</dbReference>
<sequence length="733" mass="81116">MAIVHSAVNSHRIGSGSLMLGPSKAFAVMALLMMCLIAIIISTNHVEGKKEVIGQTRKNPVKFDGPVVGIDLGTTFSVVAIYRGDKVEVIPNDQGNRITPSVLSFDEASGQKLVGEAAKNNAVQNPTNTFYDVKRLIGRRYSEVLNKDAKLLSYGLVNRNGRVYVDVQGKPTSPEEISAQVLVKMKQIAEKYLGEPVKHAVITVPAYFNDQQRQATKDAGRIAGLNVVRIVNEPTAAAMAYGLYKKKEENVLVFDLGGGTFDVSLLTIDRGVFEVIATNGDTHLGGEDFDHRTVDLLISLFTKKHPEIQPDRLRKDLRAFQRLKRVAEEAKRTLSSETSTKVELDNLIDGIDLSLTLTRAQFENANKDLFKKTLIPVQRVLKDAGLEKKDVDEVVLVGGSTRIPYIRQQLSEFFEGKKLNFDVNPDEAIAVGAAVQAAVLAGTIADKDIVLIDVTPLSLGIETVGGVMATIIPRNTPIPTEKSDVFTTTHDYQTQLSIPIYEGERRITKFNRLLGELQLTDIPPAPKGVPQIKVIFQLDTDGILKVIAEDQATKNRKEIEIKKGTLSDEEIEQMTADAESNEQEDRELTEKVEARNKLEAYIGTLRQQLATKNIANRLKSQDKNALIEKLRQVLRWLKHNGDKTTVKKDHFIAQYRNLRKFASPIFSKIFGGDPLAEEDLFGDEFDDDLGSDSTATDDDDFGLKTDDAPISDDDKPISDEKPISEEAPKKDEL</sequence>
<keyword evidence="3 4" id="KW-0067">ATP-binding</keyword>
<dbReference type="EMBL" id="VFQX01000043">
    <property type="protein sequence ID" value="KAF0975847.1"/>
    <property type="molecule type" value="Genomic_DNA"/>
</dbReference>
<dbReference type="VEuPathDB" id="AmoebaDB:NfTy_052180"/>
<dbReference type="GeneID" id="68112392"/>
<evidence type="ECO:0000256" key="4">
    <source>
        <dbReference type="RuleBase" id="RU003322"/>
    </source>
</evidence>
<feature type="compositionally biased region" description="Basic and acidic residues" evidence="5">
    <location>
        <begin position="701"/>
        <end position="733"/>
    </location>
</feature>
<dbReference type="InterPro" id="IPR029048">
    <property type="entry name" value="HSP70_C_sf"/>
</dbReference>
<dbReference type="OrthoDB" id="10253666at2759"/>
<gene>
    <name evidence="7" type="ORF">FDP41_005174</name>
</gene>
<dbReference type="FunFam" id="3.90.640.10:FF:000134">
    <property type="entry name" value="Heat shock cognate 71 kDa protein"/>
    <property type="match status" value="1"/>
</dbReference>
<comment type="similarity">
    <text evidence="1 4">Belongs to the heat shock protein 70 family.</text>
</comment>
<evidence type="ECO:0000256" key="6">
    <source>
        <dbReference type="SAM" id="Phobius"/>
    </source>
</evidence>
<accession>A0A6A5BFU8</accession>
<keyword evidence="6" id="KW-0812">Transmembrane</keyword>
<dbReference type="PROSITE" id="PS01036">
    <property type="entry name" value="HSP70_3"/>
    <property type="match status" value="1"/>
</dbReference>
<reference evidence="7 8" key="1">
    <citation type="journal article" date="2019" name="Sci. Rep.">
        <title>Nanopore sequencing improves the draft genome of the human pathogenic amoeba Naegleria fowleri.</title>
        <authorList>
            <person name="Liechti N."/>
            <person name="Schurch N."/>
            <person name="Bruggmann R."/>
            <person name="Wittwer M."/>
        </authorList>
    </citation>
    <scope>NUCLEOTIDE SEQUENCE [LARGE SCALE GENOMIC DNA]</scope>
    <source>
        <strain evidence="7 8">ATCC 30894</strain>
    </source>
</reference>
<organism evidence="7 8">
    <name type="scientific">Naegleria fowleri</name>
    <name type="common">Brain eating amoeba</name>
    <dbReference type="NCBI Taxonomy" id="5763"/>
    <lineage>
        <taxon>Eukaryota</taxon>
        <taxon>Discoba</taxon>
        <taxon>Heterolobosea</taxon>
        <taxon>Tetramitia</taxon>
        <taxon>Eutetramitia</taxon>
        <taxon>Vahlkampfiidae</taxon>
        <taxon>Naegleria</taxon>
    </lineage>
</organism>
<dbReference type="Gene3D" id="3.90.640.10">
    <property type="entry name" value="Actin, Chain A, domain 4"/>
    <property type="match status" value="1"/>
</dbReference>
<dbReference type="InterPro" id="IPR043129">
    <property type="entry name" value="ATPase_NBD"/>
</dbReference>
<dbReference type="PANTHER" id="PTHR19375">
    <property type="entry name" value="HEAT SHOCK PROTEIN 70KDA"/>
    <property type="match status" value="1"/>
</dbReference>
<evidence type="ECO:0000313" key="7">
    <source>
        <dbReference type="EMBL" id="KAF0975847.1"/>
    </source>
</evidence>
<dbReference type="FunFam" id="3.30.420.40:FF:000004">
    <property type="entry name" value="Molecular chaperone DnaK"/>
    <property type="match status" value="1"/>
</dbReference>
<comment type="caution">
    <text evidence="7">The sequence shown here is derived from an EMBL/GenBank/DDBJ whole genome shotgun (WGS) entry which is preliminary data.</text>
</comment>
<dbReference type="InterPro" id="IPR018181">
    <property type="entry name" value="Heat_shock_70_CS"/>
</dbReference>
<dbReference type="Proteomes" id="UP000444721">
    <property type="component" value="Unassembled WGS sequence"/>
</dbReference>
<evidence type="ECO:0000256" key="1">
    <source>
        <dbReference type="ARBA" id="ARBA00007381"/>
    </source>
</evidence>
<dbReference type="Pfam" id="PF00012">
    <property type="entry name" value="HSP70"/>
    <property type="match status" value="1"/>
</dbReference>
<dbReference type="PROSITE" id="PS00329">
    <property type="entry name" value="HSP70_2"/>
    <property type="match status" value="1"/>
</dbReference>
<keyword evidence="8" id="KW-1185">Reference proteome</keyword>
<dbReference type="PRINTS" id="PR00301">
    <property type="entry name" value="HEATSHOCK70"/>
</dbReference>
<dbReference type="InterPro" id="IPR029047">
    <property type="entry name" value="HSP70_peptide-bd_sf"/>
</dbReference>
<evidence type="ECO:0000256" key="3">
    <source>
        <dbReference type="ARBA" id="ARBA00022840"/>
    </source>
</evidence>
<evidence type="ECO:0000313" key="8">
    <source>
        <dbReference type="Proteomes" id="UP000444721"/>
    </source>
</evidence>
<keyword evidence="2 4" id="KW-0547">Nucleotide-binding</keyword>
<dbReference type="SUPFAM" id="SSF53067">
    <property type="entry name" value="Actin-like ATPase domain"/>
    <property type="match status" value="2"/>
</dbReference>
<proteinExistence type="inferred from homology"/>
<feature type="region of interest" description="Disordered" evidence="5">
    <location>
        <begin position="681"/>
        <end position="733"/>
    </location>
</feature>
<feature type="compositionally biased region" description="Acidic residues" evidence="5">
    <location>
        <begin position="681"/>
        <end position="700"/>
    </location>
</feature>
<name>A0A6A5BFU8_NAEFO</name>
<feature type="transmembrane region" description="Helical" evidence="6">
    <location>
        <begin position="25"/>
        <end position="42"/>
    </location>
</feature>
<dbReference type="Gene3D" id="3.30.420.40">
    <property type="match status" value="2"/>
</dbReference>
<protein>
    <submittedName>
        <fullName evidence="7">Uncharacterized protein</fullName>
    </submittedName>
</protein>
<dbReference type="FunFam" id="2.60.34.10:FF:000012">
    <property type="entry name" value="Heat shock 70 kDa protein"/>
    <property type="match status" value="1"/>
</dbReference>
<dbReference type="VEuPathDB" id="AmoebaDB:NF0104590"/>
<dbReference type="GO" id="GO:0005524">
    <property type="term" value="F:ATP binding"/>
    <property type="evidence" value="ECO:0007669"/>
    <property type="project" value="UniProtKB-KW"/>
</dbReference>
<dbReference type="GO" id="GO:0140662">
    <property type="term" value="F:ATP-dependent protein folding chaperone"/>
    <property type="evidence" value="ECO:0007669"/>
    <property type="project" value="InterPro"/>
</dbReference>
<dbReference type="RefSeq" id="XP_044560560.1">
    <property type="nucleotide sequence ID" value="XM_044708670.1"/>
</dbReference>
<dbReference type="PROSITE" id="PS00297">
    <property type="entry name" value="HSP70_1"/>
    <property type="match status" value="1"/>
</dbReference>
<keyword evidence="6" id="KW-1133">Transmembrane helix</keyword>